<feature type="domain" description="DUF4460" evidence="1">
    <location>
        <begin position="9"/>
        <end position="113"/>
    </location>
</feature>
<reference evidence="3 4" key="1">
    <citation type="submission" date="2022-07" db="EMBL/GenBank/DDBJ databases">
        <title>Genome-wide signatures of adaptation to extreme environments.</title>
        <authorList>
            <person name="Cho C.H."/>
            <person name="Yoon H.S."/>
        </authorList>
    </citation>
    <scope>NUCLEOTIDE SEQUENCE [LARGE SCALE GENOMIC DNA]</scope>
    <source>
        <strain evidence="3 4">108.79 E11</strain>
    </source>
</reference>
<dbReference type="EMBL" id="JANCYU010000051">
    <property type="protein sequence ID" value="KAK4527443.1"/>
    <property type="molecule type" value="Genomic_DNA"/>
</dbReference>
<evidence type="ECO:0000259" key="2">
    <source>
        <dbReference type="Pfam" id="PF14688"/>
    </source>
</evidence>
<accession>A0AAV9IJN8</accession>
<dbReference type="PANTHER" id="PTHR31596">
    <property type="entry name" value="T-CELL ACTIVATION INHIBITOR, MITOCHONDRIAL"/>
    <property type="match status" value="1"/>
</dbReference>
<keyword evidence="4" id="KW-1185">Reference proteome</keyword>
<name>A0AAV9IJN8_9RHOD</name>
<comment type="caution">
    <text evidence="3">The sequence shown here is derived from an EMBL/GenBank/DDBJ whole genome shotgun (WGS) entry which is preliminary data.</text>
</comment>
<dbReference type="InterPro" id="IPR027986">
    <property type="entry name" value="TCAIM"/>
</dbReference>
<dbReference type="Proteomes" id="UP001300502">
    <property type="component" value="Unassembled WGS sequence"/>
</dbReference>
<evidence type="ECO:0000313" key="4">
    <source>
        <dbReference type="Proteomes" id="UP001300502"/>
    </source>
</evidence>
<dbReference type="InterPro" id="IPR028031">
    <property type="entry name" value="DUF4460"/>
</dbReference>
<gene>
    <name evidence="3" type="ORF">GAYE_SCF39G5365</name>
</gene>
<evidence type="ECO:0000259" key="1">
    <source>
        <dbReference type="Pfam" id="PF14687"/>
    </source>
</evidence>
<evidence type="ECO:0008006" key="5">
    <source>
        <dbReference type="Google" id="ProtNLM"/>
    </source>
</evidence>
<evidence type="ECO:0000313" key="3">
    <source>
        <dbReference type="EMBL" id="KAK4527443.1"/>
    </source>
</evidence>
<sequence length="477" mass="55937">MPDKDKISEELSNQLRPYLRRVFLRIHPDKFRDSPEEASVNKLAFQQLTQCLENLEANVFTSNPASLFTCFLREAENIRLVQGAQVEKFRENLFKLTIQVIRESNVPPNILLLLRVLEAFNLEVPSGFTMFIRESQPQVCSETLDDFVEKNGGLVEARLLQSTFFSSMETRRYMPTTSAKIFGLRRQLESKMHLYLKVECPNEETVYDQLLRLKRLLETNEPIGRKVKGYRLSLKASECCFVNPESGVVTLGTSSSSEEWEKTLMSSESQEFWELDNRIRKLERVVGRVLKFRRVFCSNEILWDRRYLAKYDKFLSCVADGSFFRSNFCASYENFFDSIKFENLTLILNMESEYTSIPDMKVYLRLSDCLSQMATSLLQQLELLLNTSIERQKILDHMERVKTRLELVFIDFDHSVPVGERLKCLRRLDEISVRAKQYFKGLHLLISDKYEISNLTGRISIPYFFECRELDKFLCYK</sequence>
<dbReference type="Pfam" id="PF14688">
    <property type="entry name" value="DUF4461"/>
    <property type="match status" value="1"/>
</dbReference>
<organism evidence="3 4">
    <name type="scientific">Galdieria yellowstonensis</name>
    <dbReference type="NCBI Taxonomy" id="3028027"/>
    <lineage>
        <taxon>Eukaryota</taxon>
        <taxon>Rhodophyta</taxon>
        <taxon>Bangiophyceae</taxon>
        <taxon>Galdieriales</taxon>
        <taxon>Galdieriaceae</taxon>
        <taxon>Galdieria</taxon>
    </lineage>
</organism>
<dbReference type="InterPro" id="IPR027989">
    <property type="entry name" value="DUF4461"/>
</dbReference>
<protein>
    <recommendedName>
        <fullName evidence="5">DUF4460 domain-containing protein</fullName>
    </recommendedName>
</protein>
<dbReference type="Pfam" id="PF14687">
    <property type="entry name" value="DUF4460"/>
    <property type="match status" value="1"/>
</dbReference>
<proteinExistence type="predicted"/>
<dbReference type="AlphaFoldDB" id="A0AAV9IJN8"/>
<feature type="domain" description="DUF4461" evidence="2">
    <location>
        <begin position="184"/>
        <end position="463"/>
    </location>
</feature>